<feature type="region of interest" description="Disordered" evidence="1">
    <location>
        <begin position="20"/>
        <end position="46"/>
    </location>
</feature>
<organism evidence="2 3">
    <name type="scientific">Oryzias javanicus</name>
    <name type="common">Javanese ricefish</name>
    <name type="synonym">Aplocheilus javanicus</name>
    <dbReference type="NCBI Taxonomy" id="123683"/>
    <lineage>
        <taxon>Eukaryota</taxon>
        <taxon>Metazoa</taxon>
        <taxon>Chordata</taxon>
        <taxon>Craniata</taxon>
        <taxon>Vertebrata</taxon>
        <taxon>Euteleostomi</taxon>
        <taxon>Actinopterygii</taxon>
        <taxon>Neopterygii</taxon>
        <taxon>Teleostei</taxon>
        <taxon>Neoteleostei</taxon>
        <taxon>Acanthomorphata</taxon>
        <taxon>Ovalentaria</taxon>
        <taxon>Atherinomorphae</taxon>
        <taxon>Beloniformes</taxon>
        <taxon>Adrianichthyidae</taxon>
        <taxon>Oryziinae</taxon>
        <taxon>Oryzias</taxon>
    </lineage>
</organism>
<proteinExistence type="predicted"/>
<evidence type="ECO:0000256" key="1">
    <source>
        <dbReference type="SAM" id="MobiDB-lite"/>
    </source>
</evidence>
<dbReference type="OrthoDB" id="5948939at2759"/>
<reference evidence="2 3" key="2">
    <citation type="submission" date="2019-01" db="EMBL/GenBank/DDBJ databases">
        <title>A chromosome length genome reference of the Java medaka (oryzias javanicus).</title>
        <authorList>
            <person name="Herpin A."/>
            <person name="Takehana Y."/>
            <person name="Naruse K."/>
            <person name="Ansai S."/>
            <person name="Kawaguchi M."/>
        </authorList>
    </citation>
    <scope>NUCLEOTIDE SEQUENCE [LARGE SCALE GENOMIC DNA]</scope>
    <source>
        <strain evidence="2">RS831</strain>
        <tissue evidence="2">Whole body</tissue>
    </source>
</reference>
<feature type="compositionally biased region" description="Low complexity" evidence="1">
    <location>
        <begin position="30"/>
        <end position="46"/>
    </location>
</feature>
<feature type="region of interest" description="Disordered" evidence="1">
    <location>
        <begin position="234"/>
        <end position="287"/>
    </location>
</feature>
<dbReference type="Proteomes" id="UP000283210">
    <property type="component" value="Unassembled WGS sequence"/>
</dbReference>
<feature type="compositionally biased region" description="Polar residues" evidence="1">
    <location>
        <begin position="20"/>
        <end position="29"/>
    </location>
</feature>
<keyword evidence="3" id="KW-1185">Reference proteome</keyword>
<dbReference type="AlphaFoldDB" id="A0A3S2P2F9"/>
<feature type="compositionally biased region" description="Low complexity" evidence="1">
    <location>
        <begin position="259"/>
        <end position="284"/>
    </location>
</feature>
<dbReference type="EMBL" id="ML136760">
    <property type="protein sequence ID" value="RVE55408.1"/>
    <property type="molecule type" value="Genomic_DNA"/>
</dbReference>
<evidence type="ECO:0000313" key="2">
    <source>
        <dbReference type="EMBL" id="RVE55408.1"/>
    </source>
</evidence>
<name>A0A3S2P2F9_ORYJA</name>
<evidence type="ECO:0008006" key="4">
    <source>
        <dbReference type="Google" id="ProtNLM"/>
    </source>
</evidence>
<gene>
    <name evidence="2" type="ORF">OJAV_G00236620</name>
</gene>
<accession>A0A3S2P2F9</accession>
<protein>
    <recommendedName>
        <fullName evidence="4">UBZ4-type domain-containing protein</fullName>
    </recommendedName>
</protein>
<evidence type="ECO:0000313" key="3">
    <source>
        <dbReference type="Proteomes" id="UP000283210"/>
    </source>
</evidence>
<sequence>MAKSVLELLREAAAVLEQQNRQETSVINHTPTTSATPSGPPRSSARAEVLRLFSPYPARAAPRRSTLPAINSKRPKKTTYTHLFCCLAKRKDCVVPNPSMRKALEEAGLGERRVTFPDRHCIATEFSDHLQLFFPQLKHCGGFQLLRARGSTRSKSLDIIPCPKEGYTPEFLCSKELGVGAAVIYIRPLQKDIDLEDLPSATTSCQSTGPMVECVYCAETFTYSEIEGHIDSCEKKNNSDSNAEETSERTPSGSSGMIQAGTTPAATSSSSQSPNEEIQSSSSEDWTTEPDVYKAANMFRHHLLTSAEHKPELVARLDLRSTEEDREREIITFYKKPGIDWASPFSVILGGRY</sequence>
<reference evidence="2 3" key="1">
    <citation type="submission" date="2018-11" db="EMBL/GenBank/DDBJ databases">
        <authorList>
            <person name="Lopez-Roques C."/>
            <person name="Donnadieu C."/>
            <person name="Bouchez O."/>
            <person name="Klopp C."/>
            <person name="Cabau C."/>
            <person name="Zahm M."/>
        </authorList>
    </citation>
    <scope>NUCLEOTIDE SEQUENCE [LARGE SCALE GENOMIC DNA]</scope>
    <source>
        <strain evidence="2">RS831</strain>
        <tissue evidence="2">Whole body</tissue>
    </source>
</reference>